<dbReference type="InterPro" id="IPR005467">
    <property type="entry name" value="His_kinase_dom"/>
</dbReference>
<evidence type="ECO:0000256" key="2">
    <source>
        <dbReference type="ARBA" id="ARBA00004651"/>
    </source>
</evidence>
<dbReference type="RefSeq" id="WP_090093715.1">
    <property type="nucleotide sequence ID" value="NZ_CBCRVU010000002.1"/>
</dbReference>
<dbReference type="GO" id="GO:0005524">
    <property type="term" value="F:ATP binding"/>
    <property type="evidence" value="ECO:0007669"/>
    <property type="project" value="UniProtKB-KW"/>
</dbReference>
<feature type="transmembrane region" description="Helical" evidence="14">
    <location>
        <begin position="73"/>
        <end position="91"/>
    </location>
</feature>
<dbReference type="PROSITE" id="PS50109">
    <property type="entry name" value="HIS_KIN"/>
    <property type="match status" value="1"/>
</dbReference>
<keyword evidence="9 18" id="KW-0418">Kinase</keyword>
<comment type="catalytic activity">
    <reaction evidence="1">
        <text>ATP + protein L-histidine = ADP + protein N-phospho-L-histidine.</text>
        <dbReference type="EC" id="2.7.13.3"/>
    </reaction>
</comment>
<dbReference type="SMART" id="SM00388">
    <property type="entry name" value="HisKA"/>
    <property type="match status" value="1"/>
</dbReference>
<dbReference type="Gene3D" id="1.10.287.130">
    <property type="match status" value="1"/>
</dbReference>
<keyword evidence="5" id="KW-0597">Phosphoprotein</keyword>
<evidence type="ECO:0000256" key="4">
    <source>
        <dbReference type="ARBA" id="ARBA00022475"/>
    </source>
</evidence>
<dbReference type="EMBL" id="QOCV01000012">
    <property type="protein sequence ID" value="RHW53331.1"/>
    <property type="molecule type" value="Genomic_DNA"/>
</dbReference>
<proteinExistence type="predicted"/>
<dbReference type="PANTHER" id="PTHR45528">
    <property type="entry name" value="SENSOR HISTIDINE KINASE CPXA"/>
    <property type="match status" value="1"/>
</dbReference>
<dbReference type="GO" id="GO:0005886">
    <property type="term" value="C:plasma membrane"/>
    <property type="evidence" value="ECO:0007669"/>
    <property type="project" value="UniProtKB-SubCell"/>
</dbReference>
<dbReference type="SUPFAM" id="SSF55874">
    <property type="entry name" value="ATPase domain of HSP90 chaperone/DNA topoisomerase II/histidine kinase"/>
    <property type="match status" value="1"/>
</dbReference>
<keyword evidence="12" id="KW-0902">Two-component regulatory system</keyword>
<dbReference type="AlphaFoldDB" id="A0A1I1TA21"/>
<dbReference type="PANTHER" id="PTHR45528:SF1">
    <property type="entry name" value="SENSOR HISTIDINE KINASE CPXA"/>
    <property type="match status" value="1"/>
</dbReference>
<reference evidence="20 21" key="3">
    <citation type="submission" date="2018-07" db="EMBL/GenBank/DDBJ databases">
        <title>Genome sequences of six Lactobacillus spp. isolated from bumble bee guts.</title>
        <authorList>
            <person name="Motta E.V.S."/>
            <person name="Moran N.A."/>
        </authorList>
    </citation>
    <scope>NUCLEOTIDE SEQUENCE [LARGE SCALE GENOMIC DNA]</scope>
    <source>
        <strain evidence="16 21">BI-4G</strain>
        <strain evidence="17 20">OCC3</strain>
    </source>
</reference>
<reference evidence="19" key="2">
    <citation type="submission" date="2016-10" db="EMBL/GenBank/DDBJ databases">
        <authorList>
            <person name="Varghese N."/>
            <person name="Submissions S."/>
        </authorList>
    </citation>
    <scope>NUCLEOTIDE SEQUENCE [LARGE SCALE GENOMIC DNA]</scope>
    <source>
        <strain evidence="19">R-53102</strain>
    </source>
</reference>
<evidence type="ECO:0000256" key="8">
    <source>
        <dbReference type="ARBA" id="ARBA00022741"/>
    </source>
</evidence>
<feature type="transmembrane region" description="Helical" evidence="14">
    <location>
        <begin position="21"/>
        <end position="43"/>
    </location>
</feature>
<keyword evidence="21" id="KW-1185">Reference proteome</keyword>
<protein>
    <recommendedName>
        <fullName evidence="3">histidine kinase</fullName>
        <ecNumber evidence="3">2.7.13.3</ecNumber>
    </recommendedName>
</protein>
<keyword evidence="4" id="KW-1003">Cell membrane</keyword>
<evidence type="ECO:0000313" key="18">
    <source>
        <dbReference type="EMBL" id="SFD55471.1"/>
    </source>
</evidence>
<evidence type="ECO:0000313" key="21">
    <source>
        <dbReference type="Proteomes" id="UP000283380"/>
    </source>
</evidence>
<keyword evidence="7 14" id="KW-0812">Transmembrane</keyword>
<keyword evidence="6" id="KW-0808">Transferase</keyword>
<dbReference type="Proteomes" id="UP000283380">
    <property type="component" value="Unassembled WGS sequence"/>
</dbReference>
<comment type="subcellular location">
    <subcellularLocation>
        <location evidence="2">Cell membrane</location>
        <topology evidence="2">Multi-pass membrane protein</topology>
    </subcellularLocation>
</comment>
<gene>
    <name evidence="16" type="ORF">DS834_07685</name>
    <name evidence="17" type="ORF">DS835_07410</name>
    <name evidence="18" type="ORF">SAMN04487792_1358</name>
</gene>
<feature type="domain" description="Histidine kinase" evidence="15">
    <location>
        <begin position="160"/>
        <end position="377"/>
    </location>
</feature>
<evidence type="ECO:0000256" key="1">
    <source>
        <dbReference type="ARBA" id="ARBA00000085"/>
    </source>
</evidence>
<keyword evidence="13 14" id="KW-0472">Membrane</keyword>
<evidence type="ECO:0000256" key="10">
    <source>
        <dbReference type="ARBA" id="ARBA00022840"/>
    </source>
</evidence>
<dbReference type="EMBL" id="FOMN01000008">
    <property type="protein sequence ID" value="SFD55471.1"/>
    <property type="molecule type" value="Genomic_DNA"/>
</dbReference>
<name>A0A1I1TA21_9LACO</name>
<dbReference type="InterPro" id="IPR003594">
    <property type="entry name" value="HATPase_dom"/>
</dbReference>
<accession>A0A1I1TA21</accession>
<dbReference type="Pfam" id="PF02518">
    <property type="entry name" value="HATPase_c"/>
    <property type="match status" value="1"/>
</dbReference>
<keyword evidence="10" id="KW-0067">ATP-binding</keyword>
<dbReference type="EMBL" id="QOCU01000008">
    <property type="protein sequence ID" value="RHW49453.1"/>
    <property type="molecule type" value="Genomic_DNA"/>
</dbReference>
<evidence type="ECO:0000256" key="6">
    <source>
        <dbReference type="ARBA" id="ARBA00022679"/>
    </source>
</evidence>
<evidence type="ECO:0000313" key="19">
    <source>
        <dbReference type="Proteomes" id="UP000199599"/>
    </source>
</evidence>
<dbReference type="STRING" id="1505723.SAMN04487792_1358"/>
<dbReference type="CDD" id="cd00082">
    <property type="entry name" value="HisKA"/>
    <property type="match status" value="1"/>
</dbReference>
<evidence type="ECO:0000256" key="13">
    <source>
        <dbReference type="ARBA" id="ARBA00023136"/>
    </source>
</evidence>
<evidence type="ECO:0000259" key="15">
    <source>
        <dbReference type="PROSITE" id="PS50109"/>
    </source>
</evidence>
<dbReference type="SMART" id="SM00387">
    <property type="entry name" value="HATPase_c"/>
    <property type="match status" value="1"/>
</dbReference>
<dbReference type="InterPro" id="IPR050398">
    <property type="entry name" value="HssS/ArlS-like"/>
</dbReference>
<reference evidence="18" key="1">
    <citation type="submission" date="2016-10" db="EMBL/GenBank/DDBJ databases">
        <authorList>
            <person name="de Groot N.N."/>
        </authorList>
    </citation>
    <scope>NUCLEOTIDE SEQUENCE [LARGE SCALE GENOMIC DNA]</scope>
    <source>
        <strain evidence="18">R-53102</strain>
    </source>
</reference>
<evidence type="ECO:0000256" key="12">
    <source>
        <dbReference type="ARBA" id="ARBA00023012"/>
    </source>
</evidence>
<dbReference type="FunFam" id="3.30.565.10:FF:000013">
    <property type="entry name" value="Two-component sensor histidine kinase"/>
    <property type="match status" value="1"/>
</dbReference>
<dbReference type="Gene3D" id="3.30.565.10">
    <property type="entry name" value="Histidine kinase-like ATPase, C-terminal domain"/>
    <property type="match status" value="1"/>
</dbReference>
<organism evidence="18 19">
    <name type="scientific">Lactobacillus bombicola</name>
    <dbReference type="NCBI Taxonomy" id="1505723"/>
    <lineage>
        <taxon>Bacteria</taxon>
        <taxon>Bacillati</taxon>
        <taxon>Bacillota</taxon>
        <taxon>Bacilli</taxon>
        <taxon>Lactobacillales</taxon>
        <taxon>Lactobacillaceae</taxon>
        <taxon>Lactobacillus</taxon>
    </lineage>
</organism>
<keyword evidence="8" id="KW-0547">Nucleotide-binding</keyword>
<sequence length="382" mass="43166">MKKERVKLTATEKSELFAEGVITVVLLLLLNLSVDILINLTILQNKSLANGIYFLKKTVTFAGGRHLWSWQNTFLVIMGLGDLLVLYWRLIRRYHQMQLRHVISELHYIAQGHFDHTISFKVKTDLQKVIDSINSLVASTVNAINEEKAIENSKDELISNVSHDIRTPLTSIIGYLGLLKSGVANPADQQKYLNIAYMKAEQMKSLAHDLLEYTTLKSTNIKLQLAPLHIYSMLEQVAAGFEFEAHEKGITFNIETRPKDLTIQADPEKLVRVYNNLIANALKYGTDATQINLIANLVNNNEVELRVENNGAAIPADSLKKIFERFYRVEPSRNTQTGGTGLGLSITKSIVDLHHGKIVCESNDKWTRFIIYLPLNPKNTKN</sequence>
<dbReference type="Proteomes" id="UP000265862">
    <property type="component" value="Unassembled WGS sequence"/>
</dbReference>
<evidence type="ECO:0000256" key="7">
    <source>
        <dbReference type="ARBA" id="ARBA00022692"/>
    </source>
</evidence>
<dbReference type="InterPro" id="IPR003661">
    <property type="entry name" value="HisK_dim/P_dom"/>
</dbReference>
<dbReference type="Proteomes" id="UP000199599">
    <property type="component" value="Unassembled WGS sequence"/>
</dbReference>
<evidence type="ECO:0000313" key="20">
    <source>
        <dbReference type="Proteomes" id="UP000265862"/>
    </source>
</evidence>
<dbReference type="InterPro" id="IPR036097">
    <property type="entry name" value="HisK_dim/P_sf"/>
</dbReference>
<dbReference type="EC" id="2.7.13.3" evidence="3"/>
<dbReference type="SUPFAM" id="SSF47384">
    <property type="entry name" value="Homodimeric domain of signal transducing histidine kinase"/>
    <property type="match status" value="1"/>
</dbReference>
<dbReference type="CDD" id="cd00075">
    <property type="entry name" value="HATPase"/>
    <property type="match status" value="1"/>
</dbReference>
<evidence type="ECO:0000313" key="16">
    <source>
        <dbReference type="EMBL" id="RHW49453.1"/>
    </source>
</evidence>
<evidence type="ECO:0000313" key="17">
    <source>
        <dbReference type="EMBL" id="RHW53331.1"/>
    </source>
</evidence>
<evidence type="ECO:0000256" key="3">
    <source>
        <dbReference type="ARBA" id="ARBA00012438"/>
    </source>
</evidence>
<dbReference type="InterPro" id="IPR036890">
    <property type="entry name" value="HATPase_C_sf"/>
</dbReference>
<evidence type="ECO:0000256" key="9">
    <source>
        <dbReference type="ARBA" id="ARBA00022777"/>
    </source>
</evidence>
<evidence type="ECO:0000256" key="11">
    <source>
        <dbReference type="ARBA" id="ARBA00022989"/>
    </source>
</evidence>
<evidence type="ECO:0000256" key="14">
    <source>
        <dbReference type="SAM" id="Phobius"/>
    </source>
</evidence>
<dbReference type="GO" id="GO:0000155">
    <property type="term" value="F:phosphorelay sensor kinase activity"/>
    <property type="evidence" value="ECO:0007669"/>
    <property type="project" value="InterPro"/>
</dbReference>
<dbReference type="PRINTS" id="PR00344">
    <property type="entry name" value="BCTRLSENSOR"/>
</dbReference>
<keyword evidence="11 14" id="KW-1133">Transmembrane helix</keyword>
<dbReference type="InterPro" id="IPR004358">
    <property type="entry name" value="Sig_transdc_His_kin-like_C"/>
</dbReference>
<dbReference type="Pfam" id="PF00512">
    <property type="entry name" value="HisKA"/>
    <property type="match status" value="1"/>
</dbReference>
<evidence type="ECO:0000256" key="5">
    <source>
        <dbReference type="ARBA" id="ARBA00022553"/>
    </source>
</evidence>
<dbReference type="FunFam" id="1.10.287.130:FF:000001">
    <property type="entry name" value="Two-component sensor histidine kinase"/>
    <property type="match status" value="1"/>
</dbReference>